<feature type="signal peptide" evidence="4">
    <location>
        <begin position="1"/>
        <end position="21"/>
    </location>
</feature>
<dbReference type="GeneID" id="25562691"/>
<feature type="repeat" description="PPR" evidence="2">
    <location>
        <begin position="331"/>
        <end position="365"/>
    </location>
</feature>
<feature type="compositionally biased region" description="Basic residues" evidence="3">
    <location>
        <begin position="75"/>
        <end position="87"/>
    </location>
</feature>
<keyword evidence="7" id="KW-1185">Reference proteome</keyword>
<dbReference type="PROSITE" id="PS51375">
    <property type="entry name" value="PPR"/>
    <property type="match status" value="4"/>
</dbReference>
<evidence type="ECO:0000256" key="3">
    <source>
        <dbReference type="SAM" id="MobiDB-lite"/>
    </source>
</evidence>
<feature type="chain" id="PRO_5005537127" description="PROP1-like PPR domain-containing protein" evidence="4">
    <location>
        <begin position="22"/>
        <end position="695"/>
    </location>
</feature>
<dbReference type="Pfam" id="PF17177">
    <property type="entry name" value="PPR_long"/>
    <property type="match status" value="1"/>
</dbReference>
<dbReference type="PANTHER" id="PTHR47447">
    <property type="entry name" value="OS03G0856100 PROTEIN"/>
    <property type="match status" value="1"/>
</dbReference>
<evidence type="ECO:0000313" key="6">
    <source>
        <dbReference type="EMBL" id="KNC46619.1"/>
    </source>
</evidence>
<dbReference type="OMA" id="IPNMITY"/>
<reference evidence="6 7" key="1">
    <citation type="submission" date="2010-05" db="EMBL/GenBank/DDBJ databases">
        <title>The Genome Sequence of Thecamonas trahens ATCC 50062.</title>
        <authorList>
            <consortium name="The Broad Institute Genome Sequencing Platform"/>
            <person name="Russ C."/>
            <person name="Cuomo C."/>
            <person name="Shea T."/>
            <person name="Young S.K."/>
            <person name="Zeng Q."/>
            <person name="Koehrsen M."/>
            <person name="Haas B."/>
            <person name="Borodovsky M."/>
            <person name="Guigo R."/>
            <person name="Alvarado L."/>
            <person name="Berlin A."/>
            <person name="Bochicchio J."/>
            <person name="Borenstein D."/>
            <person name="Chapman S."/>
            <person name="Chen Z."/>
            <person name="Freedman E."/>
            <person name="Gellesch M."/>
            <person name="Goldberg J."/>
            <person name="Griggs A."/>
            <person name="Gujja S."/>
            <person name="Heilman E."/>
            <person name="Heiman D."/>
            <person name="Hepburn T."/>
            <person name="Howarth C."/>
            <person name="Jen D."/>
            <person name="Larson L."/>
            <person name="Mehta T."/>
            <person name="Park D."/>
            <person name="Pearson M."/>
            <person name="Roberts A."/>
            <person name="Saif S."/>
            <person name="Shenoy N."/>
            <person name="Sisk P."/>
            <person name="Stolte C."/>
            <person name="Sykes S."/>
            <person name="Thomson T."/>
            <person name="Walk T."/>
            <person name="White J."/>
            <person name="Yandava C."/>
            <person name="Burger G."/>
            <person name="Gray M.W."/>
            <person name="Holland P.W.H."/>
            <person name="King N."/>
            <person name="Lang F.B.F."/>
            <person name="Roger A.J."/>
            <person name="Ruiz-Trillo I."/>
            <person name="Lander E."/>
            <person name="Nusbaum C."/>
        </authorList>
    </citation>
    <scope>NUCLEOTIDE SEQUENCE [LARGE SCALE GENOMIC DNA]</scope>
    <source>
        <strain evidence="6 7">ATCC 50062</strain>
    </source>
</reference>
<dbReference type="InterPro" id="IPR002885">
    <property type="entry name" value="PPR_rpt"/>
</dbReference>
<evidence type="ECO:0000256" key="2">
    <source>
        <dbReference type="PROSITE-ProRule" id="PRU00708"/>
    </source>
</evidence>
<dbReference type="Proteomes" id="UP000054408">
    <property type="component" value="Unassembled WGS sequence"/>
</dbReference>
<dbReference type="AlphaFoldDB" id="A0A0L0D2U4"/>
<accession>A0A0L0D2U4</accession>
<feature type="domain" description="PROP1-like PPR" evidence="5">
    <location>
        <begin position="491"/>
        <end position="581"/>
    </location>
</feature>
<dbReference type="NCBIfam" id="TIGR00756">
    <property type="entry name" value="PPR"/>
    <property type="match status" value="4"/>
</dbReference>
<feature type="repeat" description="PPR" evidence="2">
    <location>
        <begin position="182"/>
        <end position="216"/>
    </location>
</feature>
<dbReference type="InterPro" id="IPR011990">
    <property type="entry name" value="TPR-like_helical_dom_sf"/>
</dbReference>
<feature type="region of interest" description="Disordered" evidence="3">
    <location>
        <begin position="466"/>
        <end position="485"/>
    </location>
</feature>
<dbReference type="RefSeq" id="XP_013760392.1">
    <property type="nucleotide sequence ID" value="XM_013904938.1"/>
</dbReference>
<evidence type="ECO:0000256" key="1">
    <source>
        <dbReference type="ARBA" id="ARBA00022737"/>
    </source>
</evidence>
<evidence type="ECO:0000259" key="5">
    <source>
        <dbReference type="Pfam" id="PF17177"/>
    </source>
</evidence>
<dbReference type="Pfam" id="PF13041">
    <property type="entry name" value="PPR_2"/>
    <property type="match status" value="2"/>
</dbReference>
<keyword evidence="1" id="KW-0677">Repeat</keyword>
<name>A0A0L0D2U4_THETB</name>
<gene>
    <name evidence="6" type="ORF">AMSG_03055</name>
</gene>
<dbReference type="EMBL" id="GL349443">
    <property type="protein sequence ID" value="KNC46619.1"/>
    <property type="molecule type" value="Genomic_DNA"/>
</dbReference>
<keyword evidence="4" id="KW-0732">Signal</keyword>
<dbReference type="Gene3D" id="1.25.40.10">
    <property type="entry name" value="Tetratricopeptide repeat domain"/>
    <property type="match status" value="3"/>
</dbReference>
<organism evidence="6 7">
    <name type="scientific">Thecamonas trahens ATCC 50062</name>
    <dbReference type="NCBI Taxonomy" id="461836"/>
    <lineage>
        <taxon>Eukaryota</taxon>
        <taxon>Apusozoa</taxon>
        <taxon>Apusomonadida</taxon>
        <taxon>Apusomonadidae</taxon>
        <taxon>Thecamonas</taxon>
    </lineage>
</organism>
<dbReference type="STRING" id="461836.A0A0L0D2U4"/>
<proteinExistence type="predicted"/>
<feature type="compositionally biased region" description="Low complexity" evidence="3">
    <location>
        <begin position="466"/>
        <end position="476"/>
    </location>
</feature>
<evidence type="ECO:0000256" key="4">
    <source>
        <dbReference type="SAM" id="SignalP"/>
    </source>
</evidence>
<feature type="repeat" description="PPR" evidence="2">
    <location>
        <begin position="370"/>
        <end position="404"/>
    </location>
</feature>
<protein>
    <recommendedName>
        <fullName evidence="5">PROP1-like PPR domain-containing protein</fullName>
    </recommendedName>
</protein>
<feature type="repeat" description="PPR" evidence="2">
    <location>
        <begin position="405"/>
        <end position="439"/>
    </location>
</feature>
<dbReference type="InterPro" id="IPR033443">
    <property type="entry name" value="PROP1-like_PPR_dom"/>
</dbReference>
<feature type="region of interest" description="Disordered" evidence="3">
    <location>
        <begin position="43"/>
        <end position="107"/>
    </location>
</feature>
<evidence type="ECO:0000313" key="7">
    <source>
        <dbReference type="Proteomes" id="UP000054408"/>
    </source>
</evidence>
<dbReference type="OrthoDB" id="42736at2759"/>
<dbReference type="eggNOG" id="KOG4197">
    <property type="taxonomic scope" value="Eukaryota"/>
</dbReference>
<feature type="compositionally biased region" description="Gly residues" evidence="3">
    <location>
        <begin position="64"/>
        <end position="74"/>
    </location>
</feature>
<feature type="compositionally biased region" description="Gly residues" evidence="3">
    <location>
        <begin position="88"/>
        <end position="99"/>
    </location>
</feature>
<dbReference type="PANTHER" id="PTHR47447:SF21">
    <property type="entry name" value="PENTACOTRIPEPTIDE-REPEAT REGION OF PRORP DOMAIN-CONTAINING PROTEIN"/>
    <property type="match status" value="1"/>
</dbReference>
<sequence>MWRSAIAAVLRPLARLPLASATSGASRPHTLASAASTSAPAAASLAGAHVPRASQLARHCSTQGGRGGRGGRSGRGGRGRGRGRGRGGRGGGYSARGGGPSPPPASPIHAFNTKLAGMLRSQPEKVAVALNQFPPPAASDAPIVPDTRTYNLVLAALSRTRQLEQIEATLGEMGVGQAPLPDVVSYTTAMSAAFSAGEYAAGMRYYAQMKDAGISPSHITYQVLLTSFLARGQMLAAERVLAEYVRTEVAPKAERMAALDAVAGDHDAEASAASRSAAARRAHELAASRANKFATFVVSAYASSRGNDSLTVNEISRFLDRLVDDMGLVPDVKLYTTLVSSYAKAGKIEAAEATFKVVRDDAAKHGTLLDAAVFNALLHGLLKARRLSDVLAYLQDMNEAGITANTVTYSILLQTHLRGGDFAAADSVFDAFRASGLKPDVIMYNILIAGQLHRVKAAARAAAAANTTPAPTAESEPTTDDAATAPPLDVAAFCPQILELMKADDIAPNVRTLTALMDLAAAAGAPHLTFELLEGMESAHGLKPNVYSFNVALRTALALGDSDRADALQAAMQDANILPDVVTFTTLARYGHISDDHRRSFISFLVAKGLKPDRGSYAIALRELLAAGMVQESWLLYTSMPPHLRRRILAHGLKSKFEAALSSLDAARMDDGVARDDACAVVRGECKLEDVAPEA</sequence>
<dbReference type="Pfam" id="PF01535">
    <property type="entry name" value="PPR"/>
    <property type="match status" value="1"/>
</dbReference>